<dbReference type="OMA" id="AAMHTTE"/>
<feature type="compositionally biased region" description="Low complexity" evidence="1">
    <location>
        <begin position="90"/>
        <end position="111"/>
    </location>
</feature>
<evidence type="ECO:0000313" key="3">
    <source>
        <dbReference type="EMBL" id="CDR37925.1"/>
    </source>
</evidence>
<evidence type="ECO:0000313" key="4">
    <source>
        <dbReference type="EMBL" id="ONH68854.1"/>
    </source>
</evidence>
<feature type="signal peptide" evidence="2">
    <location>
        <begin position="1"/>
        <end position="19"/>
    </location>
</feature>
<feature type="chain" id="PRO_5015026794" evidence="2">
    <location>
        <begin position="20"/>
        <end position="164"/>
    </location>
</feature>
<reference evidence="5" key="2">
    <citation type="journal article" date="2017" name="Genome Announc.">
        <title>Genome sequences of Cyberlindnera fabianii 65, Pichia kudriavzevii 129, and Saccharomyces cerevisiae 131 isolated from fermented masau fruits in Zimbabwe.</title>
        <authorList>
            <person name="van Rijswijck I.M.H."/>
            <person name="Derks M.F.L."/>
            <person name="Abee T."/>
            <person name="de Ridder D."/>
            <person name="Smid E.J."/>
        </authorList>
    </citation>
    <scope>NUCLEOTIDE SEQUENCE [LARGE SCALE GENOMIC DNA]</scope>
    <source>
        <strain evidence="5">65</strain>
    </source>
</reference>
<evidence type="ECO:0000256" key="1">
    <source>
        <dbReference type="SAM" id="MobiDB-lite"/>
    </source>
</evidence>
<name>A0A061ARF1_CYBFA</name>
<sequence length="164" mass="17182">MKFFTLGPIAAVMVSVTAAESSESATYGQSITLTETITGNGVVYEKTRTELYTGQVTTIPTSGVATTVFTVSGSLATYTKTVVQTYYPRSSSNTKDSSSGSSSDTDTTEIRTTTISDSYETYTKTLTGDWDSFTTSDYTTSNAAAHIAGSAAPFVAGVAAFLLL</sequence>
<evidence type="ECO:0000256" key="2">
    <source>
        <dbReference type="SAM" id="SignalP"/>
    </source>
</evidence>
<dbReference type="VEuPathDB" id="FungiDB:BON22_1530"/>
<dbReference type="EMBL" id="LK052886">
    <property type="protein sequence ID" value="CDR37925.1"/>
    <property type="molecule type" value="Genomic_DNA"/>
</dbReference>
<dbReference type="Proteomes" id="UP000189513">
    <property type="component" value="Unassembled WGS sequence"/>
</dbReference>
<reference evidence="3" key="1">
    <citation type="journal article" date="2014" name="Genome Announc.">
        <title>Genome sequence of the yeast Cyberlindnera fabianii (Hansenula fabianii).</title>
        <authorList>
            <person name="Freel K.C."/>
            <person name="Sarilar V."/>
            <person name="Neuveglise C."/>
            <person name="Devillers H."/>
            <person name="Friedrich A."/>
            <person name="Schacherer J."/>
        </authorList>
    </citation>
    <scope>NUCLEOTIDE SEQUENCE</scope>
    <source>
        <strain evidence="3">YJS4271</strain>
    </source>
</reference>
<dbReference type="AlphaFoldDB" id="A0A061ARF1"/>
<evidence type="ECO:0000313" key="5">
    <source>
        <dbReference type="Proteomes" id="UP000189513"/>
    </source>
</evidence>
<proteinExistence type="predicted"/>
<keyword evidence="5" id="KW-1185">Reference proteome</keyword>
<reference evidence="4" key="3">
    <citation type="submission" date="2017-01" db="EMBL/GenBank/DDBJ databases">
        <authorList>
            <person name="Mah S.A."/>
            <person name="Swanson W.J."/>
            <person name="Moy G.W."/>
            <person name="Vacquier V.D."/>
        </authorList>
    </citation>
    <scope>NUCLEOTIDE SEQUENCE [LARGE SCALE GENOMIC DNA]</scope>
    <source>
        <strain evidence="4">65</strain>
    </source>
</reference>
<accession>A0A061ARF1</accession>
<gene>
    <name evidence="4" type="ORF">BON22_1530</name>
    <name evidence="3" type="ORF">CYFA0S_01e19251g</name>
</gene>
<keyword evidence="2" id="KW-0732">Signal</keyword>
<feature type="region of interest" description="Disordered" evidence="1">
    <location>
        <begin position="88"/>
        <end position="111"/>
    </location>
</feature>
<protein>
    <submittedName>
        <fullName evidence="3">CYFA0S01e19251g1_1</fullName>
    </submittedName>
</protein>
<dbReference type="EMBL" id="MPUK01000002">
    <property type="protein sequence ID" value="ONH68854.1"/>
    <property type="molecule type" value="Genomic_DNA"/>
</dbReference>
<organism evidence="3">
    <name type="scientific">Cyberlindnera fabianii</name>
    <name type="common">Yeast</name>
    <name type="synonym">Hansenula fabianii</name>
    <dbReference type="NCBI Taxonomy" id="36022"/>
    <lineage>
        <taxon>Eukaryota</taxon>
        <taxon>Fungi</taxon>
        <taxon>Dikarya</taxon>
        <taxon>Ascomycota</taxon>
        <taxon>Saccharomycotina</taxon>
        <taxon>Saccharomycetes</taxon>
        <taxon>Phaffomycetales</taxon>
        <taxon>Phaffomycetaceae</taxon>
        <taxon>Cyberlindnera</taxon>
    </lineage>
</organism>